<dbReference type="InterPro" id="IPR027417">
    <property type="entry name" value="P-loop_NTPase"/>
</dbReference>
<dbReference type="GO" id="GO:0005525">
    <property type="term" value="F:GTP binding"/>
    <property type="evidence" value="ECO:0007669"/>
    <property type="project" value="UniProtKB-KW"/>
</dbReference>
<dbReference type="Pfam" id="PF00025">
    <property type="entry name" value="Arf"/>
    <property type="match status" value="1"/>
</dbReference>
<feature type="binding site" evidence="4">
    <location>
        <position position="10"/>
    </location>
    <ligand>
        <name>Mg(2+)</name>
        <dbReference type="ChEBI" id="CHEBI:18420"/>
    </ligand>
</feature>
<evidence type="ECO:0000256" key="1">
    <source>
        <dbReference type="ARBA" id="ARBA00022741"/>
    </source>
</evidence>
<dbReference type="GO" id="GO:0003924">
    <property type="term" value="F:GTPase activity"/>
    <property type="evidence" value="ECO:0007669"/>
    <property type="project" value="InterPro"/>
</dbReference>
<dbReference type="GO" id="GO:0046872">
    <property type="term" value="F:metal ion binding"/>
    <property type="evidence" value="ECO:0007669"/>
    <property type="project" value="UniProtKB-KW"/>
</dbReference>
<dbReference type="InterPro" id="IPR006689">
    <property type="entry name" value="Small_GTPase_ARF/SAR"/>
</dbReference>
<evidence type="ECO:0000256" key="3">
    <source>
        <dbReference type="PIRSR" id="PIRSR606689-1"/>
    </source>
</evidence>
<sequence>MLGSEASGKSSILRLLAAGSSFEMQQQISMTAMCQEWLELSNMKISTIDYWAMHPGFISKIQDFVKENVDGMIMVLNAVDTDKFLTDDPNYIIQHYLAEVEETAESVLLVLVNRWDRDGATSIESIAVRIDYTLAKHGRGEQCYSIFPINAKTGTGLAESCKWFSEQLNQKA</sequence>
<name>A0A6A6GPM9_9PEZI</name>
<evidence type="ECO:0000256" key="4">
    <source>
        <dbReference type="PIRSR" id="PIRSR606689-2"/>
    </source>
</evidence>
<dbReference type="OrthoDB" id="3942792at2759"/>
<evidence type="ECO:0008006" key="7">
    <source>
        <dbReference type="Google" id="ProtNLM"/>
    </source>
</evidence>
<keyword evidence="4" id="KW-0479">Metal-binding</keyword>
<dbReference type="EMBL" id="ML992501">
    <property type="protein sequence ID" value="KAF2227627.1"/>
    <property type="molecule type" value="Genomic_DNA"/>
</dbReference>
<dbReference type="AlphaFoldDB" id="A0A6A6GPM9"/>
<evidence type="ECO:0000256" key="2">
    <source>
        <dbReference type="ARBA" id="ARBA00023134"/>
    </source>
</evidence>
<dbReference type="SUPFAM" id="SSF52540">
    <property type="entry name" value="P-loop containing nucleoside triphosphate hydrolases"/>
    <property type="match status" value="1"/>
</dbReference>
<dbReference type="Gene3D" id="3.40.50.300">
    <property type="entry name" value="P-loop containing nucleotide triphosphate hydrolases"/>
    <property type="match status" value="1"/>
</dbReference>
<dbReference type="Proteomes" id="UP000799538">
    <property type="component" value="Unassembled WGS sequence"/>
</dbReference>
<feature type="binding site" evidence="3">
    <location>
        <begin position="3"/>
        <end position="10"/>
    </location>
    <ligand>
        <name>GTP</name>
        <dbReference type="ChEBI" id="CHEBI:37565"/>
    </ligand>
</feature>
<keyword evidence="6" id="KW-1185">Reference proteome</keyword>
<keyword evidence="2 3" id="KW-0342">GTP-binding</keyword>
<organism evidence="5 6">
    <name type="scientific">Elsinoe ampelina</name>
    <dbReference type="NCBI Taxonomy" id="302913"/>
    <lineage>
        <taxon>Eukaryota</taxon>
        <taxon>Fungi</taxon>
        <taxon>Dikarya</taxon>
        <taxon>Ascomycota</taxon>
        <taxon>Pezizomycotina</taxon>
        <taxon>Dothideomycetes</taxon>
        <taxon>Dothideomycetidae</taxon>
        <taxon>Myriangiales</taxon>
        <taxon>Elsinoaceae</taxon>
        <taxon>Elsinoe</taxon>
    </lineage>
</organism>
<keyword evidence="4" id="KW-0460">Magnesium</keyword>
<reference evidence="6" key="1">
    <citation type="journal article" date="2020" name="Stud. Mycol.">
        <title>101 Dothideomycetes genomes: A test case for predicting lifestyles and emergence of pathogens.</title>
        <authorList>
            <person name="Haridas S."/>
            <person name="Albert R."/>
            <person name="Binder M."/>
            <person name="Bloem J."/>
            <person name="LaButti K."/>
            <person name="Salamov A."/>
            <person name="Andreopoulos B."/>
            <person name="Baker S."/>
            <person name="Barry K."/>
            <person name="Bills G."/>
            <person name="Bluhm B."/>
            <person name="Cannon C."/>
            <person name="Castanera R."/>
            <person name="Culley D."/>
            <person name="Daum C."/>
            <person name="Ezra D."/>
            <person name="Gonzalez J."/>
            <person name="Henrissat B."/>
            <person name="Kuo A."/>
            <person name="Liang C."/>
            <person name="Lipzen A."/>
            <person name="Lutzoni F."/>
            <person name="Magnuson J."/>
            <person name="Mondo S."/>
            <person name="Nolan M."/>
            <person name="Ohm R."/>
            <person name="Pangilinan J."/>
            <person name="Park H.-J."/>
            <person name="Ramirez L."/>
            <person name="Alfaro M."/>
            <person name="Sun H."/>
            <person name="Tritt A."/>
            <person name="Yoshinaga Y."/>
            <person name="Zwiers L.-H."/>
            <person name="Turgeon B."/>
            <person name="Goodwin S."/>
            <person name="Spatafora J."/>
            <person name="Crous P."/>
            <person name="Grigoriev I."/>
        </authorList>
    </citation>
    <scope>NUCLEOTIDE SEQUENCE [LARGE SCALE GENOMIC DNA]</scope>
    <source>
        <strain evidence="6">CECT 20119</strain>
    </source>
</reference>
<evidence type="ECO:0000313" key="6">
    <source>
        <dbReference type="Proteomes" id="UP000799538"/>
    </source>
</evidence>
<gene>
    <name evidence="5" type="ORF">BDZ85DRAFT_277512</name>
</gene>
<evidence type="ECO:0000313" key="5">
    <source>
        <dbReference type="EMBL" id="KAF2227627.1"/>
    </source>
</evidence>
<accession>A0A6A6GPM9</accession>
<keyword evidence="1 3" id="KW-0547">Nucleotide-binding</keyword>
<protein>
    <recommendedName>
        <fullName evidence="7">P-loop containing nucleoside triphosphate hydrolase protein</fullName>
    </recommendedName>
</protein>
<feature type="binding site" evidence="3">
    <location>
        <begin position="113"/>
        <end position="116"/>
    </location>
    <ligand>
        <name>GTP</name>
        <dbReference type="ChEBI" id="CHEBI:37565"/>
    </ligand>
</feature>
<proteinExistence type="predicted"/>